<dbReference type="GO" id="GO:0046872">
    <property type="term" value="F:metal ion binding"/>
    <property type="evidence" value="ECO:0007669"/>
    <property type="project" value="UniProtKB-KW"/>
</dbReference>
<dbReference type="InterPro" id="IPR008921">
    <property type="entry name" value="DNA_pol3_clamp-load_cplx_C"/>
</dbReference>
<dbReference type="FunFam" id="1.10.8.60:FF:000013">
    <property type="entry name" value="DNA polymerase III subunit gamma/tau"/>
    <property type="match status" value="1"/>
</dbReference>
<organism evidence="11 12">
    <name type="scientific">Abiotrophia defectiva ATCC 49176</name>
    <dbReference type="NCBI Taxonomy" id="592010"/>
    <lineage>
        <taxon>Bacteria</taxon>
        <taxon>Bacillati</taxon>
        <taxon>Bacillota</taxon>
        <taxon>Bacilli</taxon>
        <taxon>Lactobacillales</taxon>
        <taxon>Aerococcaceae</taxon>
        <taxon>Abiotrophia</taxon>
    </lineage>
</organism>
<evidence type="ECO:0000256" key="6">
    <source>
        <dbReference type="ARBA" id="ARBA00022840"/>
    </source>
</evidence>
<dbReference type="PANTHER" id="PTHR11669:SF0">
    <property type="entry name" value="PROTEIN STICHEL-LIKE 2"/>
    <property type="match status" value="1"/>
</dbReference>
<dbReference type="InterPro" id="IPR001270">
    <property type="entry name" value="ClpA/B"/>
</dbReference>
<dbReference type="NCBIfam" id="NF004046">
    <property type="entry name" value="PRK05563.1"/>
    <property type="match status" value="1"/>
</dbReference>
<keyword evidence="4" id="KW-0547">Nucleotide-binding</keyword>
<dbReference type="HOGENOM" id="CLU_006229_0_3_9"/>
<evidence type="ECO:0000256" key="5">
    <source>
        <dbReference type="ARBA" id="ARBA00022833"/>
    </source>
</evidence>
<dbReference type="NCBIfam" id="TIGR02397">
    <property type="entry name" value="dnaX_nterm"/>
    <property type="match status" value="1"/>
</dbReference>
<dbReference type="GO" id="GO:0006261">
    <property type="term" value="P:DNA-templated DNA replication"/>
    <property type="evidence" value="ECO:0007669"/>
    <property type="project" value="TreeGrafter"/>
</dbReference>
<dbReference type="Pfam" id="PF22608">
    <property type="entry name" value="DNAX_ATPase_lid"/>
    <property type="match status" value="1"/>
</dbReference>
<evidence type="ECO:0000256" key="4">
    <source>
        <dbReference type="ARBA" id="ARBA00022741"/>
    </source>
</evidence>
<dbReference type="OrthoDB" id="9810148at2"/>
<dbReference type="Pfam" id="PF13177">
    <property type="entry name" value="DNA_pol3_delta2"/>
    <property type="match status" value="1"/>
</dbReference>
<evidence type="ECO:0000256" key="3">
    <source>
        <dbReference type="ARBA" id="ARBA00022723"/>
    </source>
</evidence>
<dbReference type="EC" id="2.7.7.7" evidence="2"/>
<reference evidence="11" key="1">
    <citation type="submission" date="2013-06" db="EMBL/GenBank/DDBJ databases">
        <authorList>
            <person name="Weinstock G."/>
            <person name="Sodergren E."/>
            <person name="Clifton S."/>
            <person name="Fulton L."/>
            <person name="Fulton B."/>
            <person name="Courtney L."/>
            <person name="Fronick C."/>
            <person name="Harrison M."/>
            <person name="Strong C."/>
            <person name="Farmer C."/>
            <person name="Delahaunty K."/>
            <person name="Markovic C."/>
            <person name="Hall O."/>
            <person name="Minx P."/>
            <person name="Tomlinson C."/>
            <person name="Mitreva M."/>
            <person name="Nelson J."/>
            <person name="Hou S."/>
            <person name="Wollam A."/>
            <person name="Pepin K.H."/>
            <person name="Johnson M."/>
            <person name="Bhonagiri V."/>
            <person name="Nash W.E."/>
            <person name="Warren W."/>
            <person name="Chinwalla A."/>
            <person name="Mardis E.R."/>
            <person name="Wilson R.K."/>
        </authorList>
    </citation>
    <scope>NUCLEOTIDE SEQUENCE [LARGE SCALE GENOMIC DNA]</scope>
    <source>
        <strain evidence="11">ATCC 49176</strain>
    </source>
</reference>
<dbReference type="InterPro" id="IPR027417">
    <property type="entry name" value="P-loop_NTPase"/>
</dbReference>
<dbReference type="FunFam" id="3.40.50.300:FF:000014">
    <property type="entry name" value="DNA polymerase III subunit gamma/tau"/>
    <property type="match status" value="1"/>
</dbReference>
<feature type="region of interest" description="Disordered" evidence="9">
    <location>
        <begin position="587"/>
        <end position="614"/>
    </location>
</feature>
<feature type="compositionally biased region" description="Basic and acidic residues" evidence="9">
    <location>
        <begin position="411"/>
        <end position="423"/>
    </location>
</feature>
<dbReference type="InterPro" id="IPR012763">
    <property type="entry name" value="DNA_pol_III_sug/sutau_N"/>
</dbReference>
<evidence type="ECO:0000256" key="7">
    <source>
        <dbReference type="ARBA" id="ARBA00022932"/>
    </source>
</evidence>
<dbReference type="GeneID" id="84816960"/>
<dbReference type="EMBL" id="ACIN03000005">
    <property type="protein sequence ID" value="ESK65816.1"/>
    <property type="molecule type" value="Genomic_DNA"/>
</dbReference>
<accession>W1Q3S8</accession>
<keyword evidence="5" id="KW-0862">Zinc</keyword>
<dbReference type="Gene3D" id="1.10.8.60">
    <property type="match status" value="1"/>
</dbReference>
<dbReference type="PANTHER" id="PTHR11669">
    <property type="entry name" value="REPLICATION FACTOR C / DNA POLYMERASE III GAMMA-TAU SUBUNIT"/>
    <property type="match status" value="1"/>
</dbReference>
<dbReference type="SMART" id="SM00382">
    <property type="entry name" value="AAA"/>
    <property type="match status" value="1"/>
</dbReference>
<dbReference type="GO" id="GO:0003887">
    <property type="term" value="F:DNA-directed DNA polymerase activity"/>
    <property type="evidence" value="ECO:0007669"/>
    <property type="project" value="UniProtKB-KW"/>
</dbReference>
<sequence>MSYQALYRVWRPQSFDELVGQPLIAETLKNAVKNQQLSHAYLFTGPRGTGKTSAAKILAKAVNCPHQTDGNPCNQCELCQAITAGQLSDVIEIDAASNNGVEEIRDLRDKVRYAPSQATYKVYIIDEVHMLTTGAFNALLKTLEEPPAQVLFILATTEPHKIPATIISRTQRFDFGRISQADLVGRMQYILEQDGIDFEAEALAVIARAANGGMRDSLSLLDQALSYNRSAVTVQSALEVTGSLSQLVYIDYLTALQAQDGPKALSILQASLQEGKQANRFVEELILFCRDLLLTLNSKDNFTLLTEAELKPLRQAGDNCFYYNLIERLNQALNQMRFATQADLFVEVATIELAQEVANEPVASGLESGTVADLVRQVQALEAKVRQLEAQLRAGAPAQAVPSPQAPAEDDQPRVPRERPAGQRQAYHLDTDAIYAVLNEATRQDVSQLKSGWAAWLESLPPQDRVRLTGAEVQAAGPERILLAFKSQDFCGRVQQDADFVQELSRQLARHFDRPVALAFVLQSEWSQVRQTYKVLYDQAGGPIKIGAVAEPIRLALEAEPLEAEQTSPPSDDFQSLEQVMMDLPEAPEASEPGTDLFGLPMETPEPAQPVADQEDLPTVDPVFAQAPDQDSLPPVVSQALALFGQDVVDIDYEK</sequence>
<keyword evidence="7" id="KW-0808">Transferase</keyword>
<keyword evidence="7" id="KW-0548">Nucleotidyltransferase</keyword>
<proteinExistence type="inferred from homology"/>
<evidence type="ECO:0000256" key="8">
    <source>
        <dbReference type="ARBA" id="ARBA00049244"/>
    </source>
</evidence>
<dbReference type="InterPro" id="IPR050238">
    <property type="entry name" value="DNA_Rep/Repair_Clamp_Loader"/>
</dbReference>
<comment type="caution">
    <text evidence="11">The sequence shown here is derived from an EMBL/GenBank/DDBJ whole genome shotgun (WGS) entry which is preliminary data.</text>
</comment>
<evidence type="ECO:0000256" key="9">
    <source>
        <dbReference type="SAM" id="MobiDB-lite"/>
    </source>
</evidence>
<dbReference type="InterPro" id="IPR003593">
    <property type="entry name" value="AAA+_ATPase"/>
</dbReference>
<dbReference type="InterPro" id="IPR045085">
    <property type="entry name" value="HLD_clamp_pol_III_gamma_tau"/>
</dbReference>
<dbReference type="Gene3D" id="1.20.272.10">
    <property type="match status" value="1"/>
</dbReference>
<dbReference type="CDD" id="cd18137">
    <property type="entry name" value="HLD_clamp_pol_III_gamma_tau"/>
    <property type="match status" value="1"/>
</dbReference>
<comment type="catalytic activity">
    <reaction evidence="8">
        <text>DNA(n) + a 2'-deoxyribonucleoside 5'-triphosphate = DNA(n+1) + diphosphate</text>
        <dbReference type="Rhea" id="RHEA:22508"/>
        <dbReference type="Rhea" id="RHEA-COMP:17339"/>
        <dbReference type="Rhea" id="RHEA-COMP:17340"/>
        <dbReference type="ChEBI" id="CHEBI:33019"/>
        <dbReference type="ChEBI" id="CHEBI:61560"/>
        <dbReference type="ChEBI" id="CHEBI:173112"/>
        <dbReference type="EC" id="2.7.7.7"/>
    </reaction>
</comment>
<dbReference type="RefSeq" id="WP_023391532.1">
    <property type="nucleotide sequence ID" value="NZ_KI535340.1"/>
</dbReference>
<keyword evidence="6" id="KW-0067">ATP-binding</keyword>
<dbReference type="GO" id="GO:0003677">
    <property type="term" value="F:DNA binding"/>
    <property type="evidence" value="ECO:0007669"/>
    <property type="project" value="InterPro"/>
</dbReference>
<keyword evidence="3" id="KW-0479">Metal-binding</keyword>
<name>W1Q3S8_ABIDE</name>
<feature type="compositionally biased region" description="Low complexity" evidence="9">
    <location>
        <begin position="394"/>
        <end position="407"/>
    </location>
</feature>
<protein>
    <recommendedName>
        <fullName evidence="2">DNA-directed DNA polymerase</fullName>
        <ecNumber evidence="2">2.7.7.7</ecNumber>
    </recommendedName>
</protein>
<dbReference type="Gene3D" id="3.40.50.300">
    <property type="entry name" value="P-loop containing nucleotide triphosphate hydrolases"/>
    <property type="match status" value="1"/>
</dbReference>
<evidence type="ECO:0000256" key="1">
    <source>
        <dbReference type="ARBA" id="ARBA00006360"/>
    </source>
</evidence>
<dbReference type="CDD" id="cd00009">
    <property type="entry name" value="AAA"/>
    <property type="match status" value="1"/>
</dbReference>
<evidence type="ECO:0000259" key="10">
    <source>
        <dbReference type="SMART" id="SM00382"/>
    </source>
</evidence>
<gene>
    <name evidence="11" type="ORF">GCWU000182_000881</name>
</gene>
<evidence type="ECO:0000256" key="2">
    <source>
        <dbReference type="ARBA" id="ARBA00012417"/>
    </source>
</evidence>
<keyword evidence="12" id="KW-1185">Reference proteome</keyword>
<dbReference type="Proteomes" id="UP000019050">
    <property type="component" value="Unassembled WGS sequence"/>
</dbReference>
<dbReference type="PRINTS" id="PR00300">
    <property type="entry name" value="CLPPROTEASEA"/>
</dbReference>
<feature type="region of interest" description="Disordered" evidence="9">
    <location>
        <begin position="394"/>
        <end position="423"/>
    </location>
</feature>
<dbReference type="AlphaFoldDB" id="W1Q3S8"/>
<feature type="domain" description="AAA+ ATPase" evidence="10">
    <location>
        <begin position="37"/>
        <end position="179"/>
    </location>
</feature>
<dbReference type="GO" id="GO:0005524">
    <property type="term" value="F:ATP binding"/>
    <property type="evidence" value="ECO:0007669"/>
    <property type="project" value="UniProtKB-KW"/>
</dbReference>
<keyword evidence="7" id="KW-0239">DNA-directed DNA polymerase</keyword>
<dbReference type="STRING" id="592010.GCWU000182_000881"/>
<dbReference type="SUPFAM" id="SSF52540">
    <property type="entry name" value="P-loop containing nucleoside triphosphate hydrolases"/>
    <property type="match status" value="1"/>
</dbReference>
<comment type="similarity">
    <text evidence="1">Belongs to the DnaX/STICHEL family.</text>
</comment>
<dbReference type="SUPFAM" id="SSF48019">
    <property type="entry name" value="post-AAA+ oligomerization domain-like"/>
    <property type="match status" value="1"/>
</dbReference>
<evidence type="ECO:0000313" key="11">
    <source>
        <dbReference type="EMBL" id="ESK65816.1"/>
    </source>
</evidence>
<evidence type="ECO:0000313" key="12">
    <source>
        <dbReference type="Proteomes" id="UP000019050"/>
    </source>
</evidence>
<dbReference type="GO" id="GO:0009360">
    <property type="term" value="C:DNA polymerase III complex"/>
    <property type="evidence" value="ECO:0007669"/>
    <property type="project" value="InterPro"/>
</dbReference>
<dbReference type="eggNOG" id="COG2812">
    <property type="taxonomic scope" value="Bacteria"/>
</dbReference>